<evidence type="ECO:0000313" key="3">
    <source>
        <dbReference type="Proteomes" id="UP000823399"/>
    </source>
</evidence>
<protein>
    <submittedName>
        <fullName evidence="2">Uncharacterized protein</fullName>
    </submittedName>
</protein>
<comment type="caution">
    <text evidence="2">The sequence shown here is derived from an EMBL/GenBank/DDBJ whole genome shotgun (WGS) entry which is preliminary data.</text>
</comment>
<dbReference type="GeneID" id="64704504"/>
<gene>
    <name evidence="2" type="ORF">F5147DRAFT_779097</name>
</gene>
<feature type="region of interest" description="Disordered" evidence="1">
    <location>
        <begin position="159"/>
        <end position="184"/>
    </location>
</feature>
<evidence type="ECO:0000256" key="1">
    <source>
        <dbReference type="SAM" id="MobiDB-lite"/>
    </source>
</evidence>
<name>A0A9P7EXW8_9AGAM</name>
<evidence type="ECO:0000313" key="2">
    <source>
        <dbReference type="EMBL" id="KAG2094259.1"/>
    </source>
</evidence>
<keyword evidence="3" id="KW-1185">Reference proteome</keyword>
<proteinExistence type="predicted"/>
<dbReference type="EMBL" id="JABBWM010000080">
    <property type="protein sequence ID" value="KAG2094259.1"/>
    <property type="molecule type" value="Genomic_DNA"/>
</dbReference>
<accession>A0A9P7EXW8</accession>
<reference evidence="2" key="1">
    <citation type="journal article" date="2020" name="New Phytol.">
        <title>Comparative genomics reveals dynamic genome evolution in host specialist ectomycorrhizal fungi.</title>
        <authorList>
            <person name="Lofgren L.A."/>
            <person name="Nguyen N.H."/>
            <person name="Vilgalys R."/>
            <person name="Ruytinx J."/>
            <person name="Liao H.L."/>
            <person name="Branco S."/>
            <person name="Kuo A."/>
            <person name="LaButti K."/>
            <person name="Lipzen A."/>
            <person name="Andreopoulos W."/>
            <person name="Pangilinan J."/>
            <person name="Riley R."/>
            <person name="Hundley H."/>
            <person name="Na H."/>
            <person name="Barry K."/>
            <person name="Grigoriev I.V."/>
            <person name="Stajich J.E."/>
            <person name="Kennedy P.G."/>
        </authorList>
    </citation>
    <scope>NUCLEOTIDE SEQUENCE</scope>
    <source>
        <strain evidence="2">FC423</strain>
    </source>
</reference>
<dbReference type="RefSeq" id="XP_041287494.1">
    <property type="nucleotide sequence ID" value="XM_041442245.1"/>
</dbReference>
<sequence length="247" mass="27545">MAPLVRCYCKVSNCNGVLVAPYVFRSHEHSDLRQRTLADQAHFTRRVGQHIPQAHADVRPVPQGFLVLLHEPPPPLSPEFNDPLDDAILDSALTDEDLGITTPGSPLPNLGPNVCSPDALLAAIDHFDAYSATVKEMQREQATLDDEERIQDFDGNGCFDGPDEEEDHAPIQTEPGEDNPDPFLPDNDYFSEDHMDLSHLPHHLLVIYALVSWLHLQFHLPRVACNALLVILTCIISEPMRKVDSNI</sequence>
<dbReference type="OrthoDB" id="3239894at2759"/>
<dbReference type="AlphaFoldDB" id="A0A9P7EXW8"/>
<dbReference type="Proteomes" id="UP000823399">
    <property type="component" value="Unassembled WGS sequence"/>
</dbReference>
<organism evidence="2 3">
    <name type="scientific">Suillus discolor</name>
    <dbReference type="NCBI Taxonomy" id="1912936"/>
    <lineage>
        <taxon>Eukaryota</taxon>
        <taxon>Fungi</taxon>
        <taxon>Dikarya</taxon>
        <taxon>Basidiomycota</taxon>
        <taxon>Agaricomycotina</taxon>
        <taxon>Agaricomycetes</taxon>
        <taxon>Agaricomycetidae</taxon>
        <taxon>Boletales</taxon>
        <taxon>Suillineae</taxon>
        <taxon>Suillaceae</taxon>
        <taxon>Suillus</taxon>
    </lineage>
</organism>